<keyword evidence="1 5" id="KW-0378">Hydrolase</keyword>
<feature type="region of interest" description="Disordered" evidence="3">
    <location>
        <begin position="87"/>
        <end position="111"/>
    </location>
</feature>
<sequence>MPPAAAPPRLSVVLDTDPGVDDAWAILYLAAQPDIEIVAIGAAHGNVPTATAAANALRVLDVVGLDHIPVAVGHPTPLQQPLHTSEFVHGEDGLGGGAGPTSPRRTSPESAADQLVRLARQRPGELTLLALAPLTNIALALRTEPNLPRLLRRVVLMGGAFHVPGNVTAWAEANSAHDPEAAEEVLRAGFDLTMVPLDMTEHAWADEFWLKRIADADTPAARFATSVLDAYVALYSSARGSVGCVLHDPLAAAIMVDESLATYEEHQVMVELAGHTRGATLVDGRKFTISHGGIPDQRPPIRIAATVDAATAMDRIHRALATP</sequence>
<dbReference type="Pfam" id="PF01156">
    <property type="entry name" value="IU_nuc_hydro"/>
    <property type="match status" value="1"/>
</dbReference>
<evidence type="ECO:0000256" key="2">
    <source>
        <dbReference type="ARBA" id="ARBA00023295"/>
    </source>
</evidence>
<dbReference type="InterPro" id="IPR001910">
    <property type="entry name" value="Inosine/uridine_hydrolase_dom"/>
</dbReference>
<evidence type="ECO:0000256" key="1">
    <source>
        <dbReference type="ARBA" id="ARBA00022801"/>
    </source>
</evidence>
<dbReference type="PANTHER" id="PTHR12304:SF4">
    <property type="entry name" value="URIDINE NUCLEOSIDASE"/>
    <property type="match status" value="1"/>
</dbReference>
<evidence type="ECO:0000313" key="5">
    <source>
        <dbReference type="EMBL" id="RNF87159.1"/>
    </source>
</evidence>
<dbReference type="Gene3D" id="3.90.245.10">
    <property type="entry name" value="Ribonucleoside hydrolase-like"/>
    <property type="match status" value="1"/>
</dbReference>
<dbReference type="GO" id="GO:0005829">
    <property type="term" value="C:cytosol"/>
    <property type="evidence" value="ECO:0007669"/>
    <property type="project" value="TreeGrafter"/>
</dbReference>
<evidence type="ECO:0000313" key="6">
    <source>
        <dbReference type="Proteomes" id="UP000275401"/>
    </source>
</evidence>
<evidence type="ECO:0000256" key="3">
    <source>
        <dbReference type="SAM" id="MobiDB-lite"/>
    </source>
</evidence>
<evidence type="ECO:0000259" key="4">
    <source>
        <dbReference type="Pfam" id="PF01156"/>
    </source>
</evidence>
<dbReference type="GO" id="GO:0008477">
    <property type="term" value="F:purine nucleosidase activity"/>
    <property type="evidence" value="ECO:0007669"/>
    <property type="project" value="TreeGrafter"/>
</dbReference>
<protein>
    <submittedName>
        <fullName evidence="5">Nucleoside hydrolase</fullName>
    </submittedName>
</protein>
<dbReference type="InterPro" id="IPR023186">
    <property type="entry name" value="IUNH"/>
</dbReference>
<keyword evidence="6" id="KW-1185">Reference proteome</keyword>
<dbReference type="Proteomes" id="UP000275401">
    <property type="component" value="Unassembled WGS sequence"/>
</dbReference>
<comment type="caution">
    <text evidence="5">The sequence shown here is derived from an EMBL/GenBank/DDBJ whole genome shotgun (WGS) entry which is preliminary data.</text>
</comment>
<dbReference type="InterPro" id="IPR036452">
    <property type="entry name" value="Ribo_hydro-like"/>
</dbReference>
<name>A0A3M8T0X0_9ACTN</name>
<dbReference type="AlphaFoldDB" id="A0A3M8T0X0"/>
<accession>A0A3M8T0X0</accession>
<feature type="domain" description="Inosine/uridine-preferring nucleoside hydrolase" evidence="4">
    <location>
        <begin position="12"/>
        <end position="311"/>
    </location>
</feature>
<dbReference type="GO" id="GO:0006152">
    <property type="term" value="P:purine nucleoside catabolic process"/>
    <property type="evidence" value="ECO:0007669"/>
    <property type="project" value="TreeGrafter"/>
</dbReference>
<reference evidence="5 6" key="1">
    <citation type="submission" date="2018-11" db="EMBL/GenBank/DDBJ databases">
        <title>The Potential of Streptomyces as Biocontrol Agents against the Tomato grey mould, Botrytis cinerea (Gray mold) Frontiers in Microbiology.</title>
        <authorList>
            <person name="Li D."/>
        </authorList>
    </citation>
    <scope>NUCLEOTIDE SEQUENCE [LARGE SCALE GENOMIC DNA]</scope>
    <source>
        <strain evidence="5 6">NEAU-LD23</strain>
    </source>
</reference>
<organism evidence="5 6">
    <name type="scientific">Streptomyces botrytidirepellens</name>
    <dbReference type="NCBI Taxonomy" id="2486417"/>
    <lineage>
        <taxon>Bacteria</taxon>
        <taxon>Bacillati</taxon>
        <taxon>Actinomycetota</taxon>
        <taxon>Actinomycetes</taxon>
        <taxon>Kitasatosporales</taxon>
        <taxon>Streptomycetaceae</taxon>
        <taxon>Streptomyces</taxon>
    </lineage>
</organism>
<dbReference type="SUPFAM" id="SSF53590">
    <property type="entry name" value="Nucleoside hydrolase"/>
    <property type="match status" value="1"/>
</dbReference>
<gene>
    <name evidence="5" type="ORF">EEJ42_42295</name>
</gene>
<proteinExistence type="predicted"/>
<dbReference type="EMBL" id="RIBZ01000821">
    <property type="protein sequence ID" value="RNF87159.1"/>
    <property type="molecule type" value="Genomic_DNA"/>
</dbReference>
<keyword evidence="2" id="KW-0326">Glycosidase</keyword>
<dbReference type="RefSeq" id="WP_123107452.1">
    <property type="nucleotide sequence ID" value="NZ_RIBZ01000821.1"/>
</dbReference>
<dbReference type="PANTHER" id="PTHR12304">
    <property type="entry name" value="INOSINE-URIDINE PREFERRING NUCLEOSIDE HYDROLASE"/>
    <property type="match status" value="1"/>
</dbReference>